<dbReference type="SUPFAM" id="SSF48371">
    <property type="entry name" value="ARM repeat"/>
    <property type="match status" value="1"/>
</dbReference>
<dbReference type="Gene3D" id="1.25.10.10">
    <property type="entry name" value="Leucine-rich Repeat Variant"/>
    <property type="match status" value="1"/>
</dbReference>
<dbReference type="GO" id="GO:0008093">
    <property type="term" value="F:cytoskeletal anchor activity"/>
    <property type="evidence" value="ECO:0007669"/>
    <property type="project" value="TreeGrafter"/>
</dbReference>
<evidence type="ECO:0000313" key="3">
    <source>
        <dbReference type="EMBL" id="MBC1178788.1"/>
    </source>
</evidence>
<reference evidence="3" key="2">
    <citation type="journal article" date="2020" name="BMC">
        <title>Leishmania infection induces a limited differential gene expression in the sand fly midgut.</title>
        <authorList>
            <person name="Coutinho-Abreu I.V."/>
            <person name="Serafim T.D."/>
            <person name="Meneses C."/>
            <person name="Kamhawi S."/>
            <person name="Oliveira F."/>
            <person name="Valenzuela J.G."/>
        </authorList>
    </citation>
    <scope>NUCLEOTIDE SEQUENCE</scope>
    <source>
        <strain evidence="3">Jacobina</strain>
        <tissue evidence="3">Midgut</tissue>
    </source>
</reference>
<dbReference type="Proteomes" id="UP000092461">
    <property type="component" value="Unassembled WGS sequence"/>
</dbReference>
<dbReference type="InterPro" id="IPR011989">
    <property type="entry name" value="ARM-like"/>
</dbReference>
<dbReference type="VEuPathDB" id="VectorBase:LLONM1_005697"/>
<evidence type="ECO:0000259" key="2">
    <source>
        <dbReference type="Pfam" id="PF19427"/>
    </source>
</evidence>
<dbReference type="PANTHER" id="PTHR21386">
    <property type="entry name" value="INSCUTEABLE"/>
    <property type="match status" value="1"/>
</dbReference>
<dbReference type="GO" id="GO:0045179">
    <property type="term" value="C:apical cortex"/>
    <property type="evidence" value="ECO:0007669"/>
    <property type="project" value="TreeGrafter"/>
</dbReference>
<protein>
    <recommendedName>
        <fullName evidence="2">Protein inscuteable homologue C-terminal domain-containing protein</fullName>
    </recommendedName>
</protein>
<dbReference type="VEuPathDB" id="VectorBase:LLOJ001945"/>
<sequence length="741" mass="82647">MNTVPKSRFHRTQSKVWWASEPPSIYDIISHHPRDNVSPNTSTEERHGSPQSHKSQDSGFSDADTTNGRNCLESPENSPRSKLTPKKDVNSQINEHINLSRTPSSTESERKTPPTVIRRNVCEYSKVPPMRRISFSASEDEGDSIRSKKNTSLVRGRIVQKTPSRNLIGYLSPVTKSPGDDSSVTHAPVSSQSPRNFPPGSTSTPNGSPSGTFQYPLVMERKHDSPHIAGHSYSVEHWLENLRTEYSHEVLSTLQSKSIAAEVTKAMKMNATLAARLIRHLQTKAMELESAFVKVETLLCGEGGCESLPECMSSLADDVSAFMKYLERKVSVKVKDLDDSIVNNRDMVADLRNALPNIEEFEAESLLEDIHLLKRCVLITVRKIGRNDLILRANLWTISMLSNFEYHGFASLNPAFEVCDTMRVLLLVVVESIFPSIRALALRALASVCSTEVTIRQLEQAGGVEILAEVIGQRGVKRTEPELREAVSVLAQITASWHGENHKIRDLQECLELMVENITDLACWTKCCQTLLLCTACLNNLSRLEATSIYSLMAHESIGRVRRAIESRGPSVSIFLHEQMTGIMLNMVANKKCHYHLSNPAIINFLGRVFHSRFYTKLPTRAETLAQRRTVKNILHTLSRLIHESSLGVEFCGKITAGEFERDISFLSRKLNESLGHKNSTGSDDMAAETTLSLNSSTDEQMNIKSFGLAGDKKPTRGSQKCQHHIVEASPPQFTPFDGIY</sequence>
<evidence type="ECO:0000313" key="4">
    <source>
        <dbReference type="EnsemblMetazoa" id="LLOJ001945-PA"/>
    </source>
</evidence>
<dbReference type="InterPro" id="IPR039921">
    <property type="entry name" value="Inscuteable"/>
</dbReference>
<dbReference type="AlphaFoldDB" id="A0A1B0ET64"/>
<evidence type="ECO:0000313" key="5">
    <source>
        <dbReference type="Proteomes" id="UP000092461"/>
    </source>
</evidence>
<keyword evidence="5" id="KW-1185">Reference proteome</keyword>
<name>A0A1B0ET64_LUTLO</name>
<reference evidence="5" key="1">
    <citation type="submission" date="2012-05" db="EMBL/GenBank/DDBJ databases">
        <title>Whole Genome Assembly of Lutzomyia longipalpis.</title>
        <authorList>
            <person name="Richards S."/>
            <person name="Qu C."/>
            <person name="Dillon R."/>
            <person name="Worley K."/>
            <person name="Scherer S."/>
            <person name="Batterton M."/>
            <person name="Taylor A."/>
            <person name="Hawes A."/>
            <person name="Hernandez B."/>
            <person name="Kovar C."/>
            <person name="Mandapat C."/>
            <person name="Pham C."/>
            <person name="Qu C."/>
            <person name="Jing C."/>
            <person name="Bess C."/>
            <person name="Bandaranaike D."/>
            <person name="Ngo D."/>
            <person name="Ongeri F."/>
            <person name="Arias F."/>
            <person name="Lara F."/>
            <person name="Weissenberger G."/>
            <person name="Kamau G."/>
            <person name="Han H."/>
            <person name="Shen H."/>
            <person name="Dinh H."/>
            <person name="Khalil I."/>
            <person name="Jones J."/>
            <person name="Shafer J."/>
            <person name="Jayaseelan J."/>
            <person name="Quiroz J."/>
            <person name="Blankenburg K."/>
            <person name="Nguyen L."/>
            <person name="Jackson L."/>
            <person name="Francisco L."/>
            <person name="Tang L.-Y."/>
            <person name="Pu L.-L."/>
            <person name="Perales L."/>
            <person name="Lorensuhewa L."/>
            <person name="Munidasa M."/>
            <person name="Coyle M."/>
            <person name="Taylor M."/>
            <person name="Puazo M."/>
            <person name="Firestine M."/>
            <person name="Scheel M."/>
            <person name="Javaid M."/>
            <person name="Wang M."/>
            <person name="Li M."/>
            <person name="Tabassum N."/>
            <person name="Saada N."/>
            <person name="Osuji N."/>
            <person name="Aqrawi P."/>
            <person name="Fu Q."/>
            <person name="Thornton R."/>
            <person name="Raj R."/>
            <person name="Goodspeed R."/>
            <person name="Mata R."/>
            <person name="Najjar R."/>
            <person name="Gubbala S."/>
            <person name="Lee S."/>
            <person name="Denson S."/>
            <person name="Patil S."/>
            <person name="Macmil S."/>
            <person name="Qi S."/>
            <person name="Matskevitch T."/>
            <person name="Palculict T."/>
            <person name="Mathew T."/>
            <person name="Vee V."/>
            <person name="Velamala V."/>
            <person name="Korchina V."/>
            <person name="Cai W."/>
            <person name="Liu W."/>
            <person name="Dai W."/>
            <person name="Zou X."/>
            <person name="Zhu Y."/>
            <person name="Zhang Y."/>
            <person name="Wu Y.-Q."/>
            <person name="Xin Y."/>
            <person name="Nazarath L."/>
            <person name="Kovar C."/>
            <person name="Han Y."/>
            <person name="Muzny D."/>
            <person name="Gibbs R."/>
        </authorList>
    </citation>
    <scope>NUCLEOTIDE SEQUENCE [LARGE SCALE GENOMIC DNA]</scope>
    <source>
        <strain evidence="5">Jacobina</strain>
    </source>
</reference>
<feature type="region of interest" description="Disordered" evidence="1">
    <location>
        <begin position="26"/>
        <end position="117"/>
    </location>
</feature>
<feature type="domain" description="Protein inscuteable homologue C-terminal" evidence="2">
    <location>
        <begin position="374"/>
        <end position="645"/>
    </location>
</feature>
<evidence type="ECO:0000256" key="1">
    <source>
        <dbReference type="SAM" id="MobiDB-lite"/>
    </source>
</evidence>
<dbReference type="Pfam" id="PF19427">
    <property type="entry name" value="Insc_C"/>
    <property type="match status" value="1"/>
</dbReference>
<dbReference type="GO" id="GO:0000132">
    <property type="term" value="P:establishment of mitotic spindle orientation"/>
    <property type="evidence" value="ECO:0007669"/>
    <property type="project" value="TreeGrafter"/>
</dbReference>
<dbReference type="InterPro" id="IPR016024">
    <property type="entry name" value="ARM-type_fold"/>
</dbReference>
<dbReference type="EnsemblMetazoa" id="LLOJ001945-RA">
    <property type="protein sequence ID" value="LLOJ001945-PA"/>
    <property type="gene ID" value="LLOJ001945"/>
</dbReference>
<feature type="compositionally biased region" description="Polar residues" evidence="1">
    <location>
        <begin position="180"/>
        <end position="195"/>
    </location>
</feature>
<feature type="region of interest" description="Disordered" evidence="1">
    <location>
        <begin position="169"/>
        <end position="214"/>
    </location>
</feature>
<dbReference type="GO" id="GO:0045176">
    <property type="term" value="P:apical protein localization"/>
    <property type="evidence" value="ECO:0007669"/>
    <property type="project" value="TreeGrafter"/>
</dbReference>
<reference evidence="4" key="3">
    <citation type="submission" date="2020-05" db="UniProtKB">
        <authorList>
            <consortium name="EnsemblMetazoa"/>
        </authorList>
    </citation>
    <scope>IDENTIFICATION</scope>
    <source>
        <strain evidence="4">Jacobina</strain>
    </source>
</reference>
<dbReference type="EMBL" id="GITU01010085">
    <property type="protein sequence ID" value="MBC1178788.1"/>
    <property type="molecule type" value="Transcribed_RNA"/>
</dbReference>
<proteinExistence type="predicted"/>
<feature type="compositionally biased region" description="Polar residues" evidence="1">
    <location>
        <begin position="49"/>
        <end position="81"/>
    </location>
</feature>
<organism evidence="4 5">
    <name type="scientific">Lutzomyia longipalpis</name>
    <name type="common">Sand fly</name>
    <dbReference type="NCBI Taxonomy" id="7200"/>
    <lineage>
        <taxon>Eukaryota</taxon>
        <taxon>Metazoa</taxon>
        <taxon>Ecdysozoa</taxon>
        <taxon>Arthropoda</taxon>
        <taxon>Hexapoda</taxon>
        <taxon>Insecta</taxon>
        <taxon>Pterygota</taxon>
        <taxon>Neoptera</taxon>
        <taxon>Endopterygota</taxon>
        <taxon>Diptera</taxon>
        <taxon>Nematocera</taxon>
        <taxon>Psychodoidea</taxon>
        <taxon>Psychodidae</taxon>
        <taxon>Lutzomyia</taxon>
        <taxon>Lutzomyia</taxon>
    </lineage>
</organism>
<feature type="compositionally biased region" description="Low complexity" evidence="1">
    <location>
        <begin position="198"/>
        <end position="212"/>
    </location>
</feature>
<feature type="compositionally biased region" description="Polar residues" evidence="1">
    <location>
        <begin position="90"/>
        <end position="106"/>
    </location>
</feature>
<dbReference type="EMBL" id="AJWK01006500">
    <property type="status" value="NOT_ANNOTATED_CDS"/>
    <property type="molecule type" value="Genomic_DNA"/>
</dbReference>
<dbReference type="GO" id="GO:0008356">
    <property type="term" value="P:asymmetric cell division"/>
    <property type="evidence" value="ECO:0007669"/>
    <property type="project" value="InterPro"/>
</dbReference>
<dbReference type="InterPro" id="IPR045789">
    <property type="entry name" value="Insc_C"/>
</dbReference>
<accession>A0A1B0ET64</accession>
<dbReference type="PANTHER" id="PTHR21386:SF0">
    <property type="entry name" value="PROTEIN INSCUTEABLE HOMOLOG"/>
    <property type="match status" value="1"/>
</dbReference>
<dbReference type="GO" id="GO:0009786">
    <property type="term" value="P:regulation of asymmetric cell division"/>
    <property type="evidence" value="ECO:0007669"/>
    <property type="project" value="TreeGrafter"/>
</dbReference>